<dbReference type="Proteomes" id="UP000275356">
    <property type="component" value="Unassembled WGS sequence"/>
</dbReference>
<organism evidence="2 3">
    <name type="scientific">Salana multivorans</name>
    <dbReference type="NCBI Taxonomy" id="120377"/>
    <lineage>
        <taxon>Bacteria</taxon>
        <taxon>Bacillati</taxon>
        <taxon>Actinomycetota</taxon>
        <taxon>Actinomycetes</taxon>
        <taxon>Micrococcales</taxon>
        <taxon>Beutenbergiaceae</taxon>
        <taxon>Salana</taxon>
    </lineage>
</organism>
<dbReference type="EMBL" id="RKHQ01000001">
    <property type="protein sequence ID" value="ROR97835.1"/>
    <property type="molecule type" value="Genomic_DNA"/>
</dbReference>
<dbReference type="AlphaFoldDB" id="A0A3N2DDG1"/>
<keyword evidence="1" id="KW-0472">Membrane</keyword>
<evidence type="ECO:0000313" key="2">
    <source>
        <dbReference type="EMBL" id="ROR97835.1"/>
    </source>
</evidence>
<gene>
    <name evidence="2" type="ORF">EDD28_2444</name>
</gene>
<evidence type="ECO:0000256" key="1">
    <source>
        <dbReference type="SAM" id="Phobius"/>
    </source>
</evidence>
<keyword evidence="1" id="KW-1133">Transmembrane helix</keyword>
<proteinExistence type="predicted"/>
<evidence type="ECO:0000313" key="3">
    <source>
        <dbReference type="Proteomes" id="UP000275356"/>
    </source>
</evidence>
<protein>
    <submittedName>
        <fullName evidence="2">Uncharacterized protein</fullName>
    </submittedName>
</protein>
<keyword evidence="1" id="KW-0812">Transmembrane</keyword>
<keyword evidence="3" id="KW-1185">Reference proteome</keyword>
<name>A0A3N2DDG1_9MICO</name>
<accession>A0A3N2DDG1</accession>
<comment type="caution">
    <text evidence="2">The sequence shown here is derived from an EMBL/GenBank/DDBJ whole genome shotgun (WGS) entry which is preliminary data.</text>
</comment>
<reference evidence="2 3" key="1">
    <citation type="submission" date="2018-11" db="EMBL/GenBank/DDBJ databases">
        <title>Sequencing the genomes of 1000 actinobacteria strains.</title>
        <authorList>
            <person name="Klenk H.-P."/>
        </authorList>
    </citation>
    <scope>NUCLEOTIDE SEQUENCE [LARGE SCALE GENOMIC DNA]</scope>
    <source>
        <strain evidence="2 3">DSM 13521</strain>
    </source>
</reference>
<feature type="transmembrane region" description="Helical" evidence="1">
    <location>
        <begin position="21"/>
        <end position="44"/>
    </location>
</feature>
<sequence>MTRRTPRPRRSRSRWDVVVETVWGSVLVLLVLSAMVAGAAWTGVVP</sequence>